<dbReference type="GO" id="GO:0008984">
    <property type="term" value="F:protein-glutamate methylesterase activity"/>
    <property type="evidence" value="ECO:0007669"/>
    <property type="project" value="UniProtKB-UniRule"/>
</dbReference>
<dbReference type="PIRSF" id="PIRSF000876">
    <property type="entry name" value="RR_chemtxs_CheB"/>
    <property type="match status" value="1"/>
</dbReference>
<gene>
    <name evidence="5" type="primary">cheB</name>
    <name evidence="10" type="ORF">FR698_08585</name>
</gene>
<dbReference type="EC" id="3.1.1.61" evidence="5"/>
<dbReference type="FunCoup" id="A0A5C7EK46">
    <property type="interactions" value="331"/>
</dbReference>
<dbReference type="SUPFAM" id="SSF52172">
    <property type="entry name" value="CheY-like"/>
    <property type="match status" value="1"/>
</dbReference>
<dbReference type="InterPro" id="IPR000673">
    <property type="entry name" value="Sig_transdc_resp-reg_Me-estase"/>
</dbReference>
<protein>
    <recommendedName>
        <fullName evidence="5">Protein-glutamate methylesterase/protein-glutamine glutaminase</fullName>
        <ecNumber evidence="5">3.1.1.61</ecNumber>
        <ecNumber evidence="5">3.5.1.44</ecNumber>
    </recommendedName>
</protein>
<feature type="domain" description="Response regulatory" evidence="8">
    <location>
        <begin position="18"/>
        <end position="135"/>
    </location>
</feature>
<comment type="similarity">
    <text evidence="5">Belongs to the CheB family.</text>
</comment>
<evidence type="ECO:0000256" key="3">
    <source>
        <dbReference type="ARBA" id="ARBA00022801"/>
    </source>
</evidence>
<keyword evidence="5 7" id="KW-0597">Phosphoprotein</keyword>
<dbReference type="AlphaFoldDB" id="A0A5C7EK46"/>
<comment type="PTM">
    <text evidence="5">Phosphorylated by CheA. Phosphorylation of the N-terminal regulatory domain activates the methylesterase activity.</text>
</comment>
<dbReference type="PANTHER" id="PTHR42872:SF6">
    <property type="entry name" value="PROTEIN-GLUTAMATE METHYLESTERASE_PROTEIN-GLUTAMINE GLUTAMINASE"/>
    <property type="match status" value="1"/>
</dbReference>
<dbReference type="GO" id="GO:0005737">
    <property type="term" value="C:cytoplasm"/>
    <property type="evidence" value="ECO:0007669"/>
    <property type="project" value="UniProtKB-SubCell"/>
</dbReference>
<comment type="catalytic activity">
    <reaction evidence="5">
        <text>L-glutaminyl-[protein] + H2O = L-glutamyl-[protein] + NH4(+)</text>
        <dbReference type="Rhea" id="RHEA:16441"/>
        <dbReference type="Rhea" id="RHEA-COMP:10207"/>
        <dbReference type="Rhea" id="RHEA-COMP:10208"/>
        <dbReference type="ChEBI" id="CHEBI:15377"/>
        <dbReference type="ChEBI" id="CHEBI:28938"/>
        <dbReference type="ChEBI" id="CHEBI:29973"/>
        <dbReference type="ChEBI" id="CHEBI:30011"/>
        <dbReference type="EC" id="3.5.1.44"/>
    </reaction>
</comment>
<dbReference type="CDD" id="cd17541">
    <property type="entry name" value="REC_CheB-like"/>
    <property type="match status" value="1"/>
</dbReference>
<sequence length="364" mass="39758">MRTPINAHDRQPLRRKIRVLIVDDSALMRRVLTDILAPHPDLEVAGTAADPVAAWEQVRNLNPDVITLDVEMPKMDGLTFLDQLIRERPTPVVMVSTLTEQGSETTLRALELGAVDFVAKPKMDLILGMAAYAEELVEKIRAAAGARVRRVRVMRPQAPLPIPGTFAADKLVIVGASTGGTEAIKEFLLGFPADAPPVLITQHMPPGFTESFAKRLDAQCRISVKEAEHGERVRRGHAYIAPGHSHLKVRRNGIHYVLELTQDPPVNRHRPSVEVLFRSAAQWVGRNAVGVMLTGMGKDGAMAMLEMKRAGAYNFAQDEATCVVFGMPREAIALGAVDEVLPIQRMAARVLGHLAGEGSRAARI</sequence>
<dbReference type="RefSeq" id="WP_147799790.1">
    <property type="nucleotide sequence ID" value="NZ_VPFL01000010.1"/>
</dbReference>
<evidence type="ECO:0000256" key="6">
    <source>
        <dbReference type="PROSITE-ProRule" id="PRU00050"/>
    </source>
</evidence>
<evidence type="ECO:0000256" key="1">
    <source>
        <dbReference type="ARBA" id="ARBA00022490"/>
    </source>
</evidence>
<comment type="catalytic activity">
    <reaction evidence="4 5">
        <text>[protein]-L-glutamate 5-O-methyl ester + H2O = L-glutamyl-[protein] + methanol + H(+)</text>
        <dbReference type="Rhea" id="RHEA:23236"/>
        <dbReference type="Rhea" id="RHEA-COMP:10208"/>
        <dbReference type="Rhea" id="RHEA-COMP:10311"/>
        <dbReference type="ChEBI" id="CHEBI:15377"/>
        <dbReference type="ChEBI" id="CHEBI:15378"/>
        <dbReference type="ChEBI" id="CHEBI:17790"/>
        <dbReference type="ChEBI" id="CHEBI:29973"/>
        <dbReference type="ChEBI" id="CHEBI:82795"/>
        <dbReference type="EC" id="3.1.1.61"/>
    </reaction>
</comment>
<organism evidence="10 11">
    <name type="scientific">Pelomicrobium methylotrophicum</name>
    <dbReference type="NCBI Taxonomy" id="2602750"/>
    <lineage>
        <taxon>Bacteria</taxon>
        <taxon>Pseudomonadati</taxon>
        <taxon>Pseudomonadota</taxon>
        <taxon>Hydrogenophilia</taxon>
        <taxon>Hydrogenophilia incertae sedis</taxon>
        <taxon>Pelomicrobium</taxon>
    </lineage>
</organism>
<proteinExistence type="inferred from homology"/>
<keyword evidence="3 5" id="KW-0378">Hydrolase</keyword>
<dbReference type="CDD" id="cd16432">
    <property type="entry name" value="CheB_Rec"/>
    <property type="match status" value="1"/>
</dbReference>
<dbReference type="PROSITE" id="PS50110">
    <property type="entry name" value="RESPONSE_REGULATORY"/>
    <property type="match status" value="1"/>
</dbReference>
<evidence type="ECO:0000259" key="8">
    <source>
        <dbReference type="PROSITE" id="PS50110"/>
    </source>
</evidence>
<evidence type="ECO:0000256" key="7">
    <source>
        <dbReference type="PROSITE-ProRule" id="PRU00169"/>
    </source>
</evidence>
<dbReference type="InParanoid" id="A0A5C7EK46"/>
<dbReference type="InterPro" id="IPR008248">
    <property type="entry name" value="CheB-like"/>
</dbReference>
<dbReference type="InterPro" id="IPR001789">
    <property type="entry name" value="Sig_transdc_resp-reg_receiver"/>
</dbReference>
<dbReference type="Gene3D" id="3.40.50.2300">
    <property type="match status" value="1"/>
</dbReference>
<dbReference type="PANTHER" id="PTHR42872">
    <property type="entry name" value="PROTEIN-GLUTAMATE METHYLESTERASE/PROTEIN-GLUTAMINE GLUTAMINASE"/>
    <property type="match status" value="1"/>
</dbReference>
<comment type="domain">
    <text evidence="5">Contains a C-terminal catalytic domain, and an N-terminal region which modulates catalytic activity.</text>
</comment>
<dbReference type="Pfam" id="PF01339">
    <property type="entry name" value="CheB_methylest"/>
    <property type="match status" value="1"/>
</dbReference>
<dbReference type="Gene3D" id="3.40.50.180">
    <property type="entry name" value="Methylesterase CheB, C-terminal domain"/>
    <property type="match status" value="1"/>
</dbReference>
<feature type="domain" description="CheB-type methylesterase" evidence="9">
    <location>
        <begin position="161"/>
        <end position="357"/>
    </location>
</feature>
<dbReference type="InterPro" id="IPR035909">
    <property type="entry name" value="CheB_C"/>
</dbReference>
<feature type="active site" evidence="5 6">
    <location>
        <position position="299"/>
    </location>
</feature>
<dbReference type="NCBIfam" id="NF009206">
    <property type="entry name" value="PRK12555.1"/>
    <property type="match status" value="1"/>
</dbReference>
<dbReference type="GO" id="GO:0050568">
    <property type="term" value="F:protein-glutamine glutaminase activity"/>
    <property type="evidence" value="ECO:0007669"/>
    <property type="project" value="UniProtKB-UniRule"/>
</dbReference>
<dbReference type="Pfam" id="PF00072">
    <property type="entry name" value="Response_reg"/>
    <property type="match status" value="1"/>
</dbReference>
<dbReference type="HAMAP" id="MF_00099">
    <property type="entry name" value="CheB_chemtxs"/>
    <property type="match status" value="1"/>
</dbReference>
<keyword evidence="2 5" id="KW-0145">Chemotaxis</keyword>
<keyword evidence="11" id="KW-1185">Reference proteome</keyword>
<dbReference type="EMBL" id="VPFL01000010">
    <property type="protein sequence ID" value="TXF11827.1"/>
    <property type="molecule type" value="Genomic_DNA"/>
</dbReference>
<keyword evidence="1 5" id="KW-0963">Cytoplasm</keyword>
<dbReference type="GO" id="GO:0006935">
    <property type="term" value="P:chemotaxis"/>
    <property type="evidence" value="ECO:0007669"/>
    <property type="project" value="UniProtKB-UniRule"/>
</dbReference>
<feature type="modified residue" description="4-aspartylphosphate" evidence="5 7">
    <location>
        <position position="69"/>
    </location>
</feature>
<dbReference type="EC" id="3.5.1.44" evidence="5"/>
<evidence type="ECO:0000256" key="2">
    <source>
        <dbReference type="ARBA" id="ARBA00022500"/>
    </source>
</evidence>
<dbReference type="PROSITE" id="PS50122">
    <property type="entry name" value="CHEB"/>
    <property type="match status" value="1"/>
</dbReference>
<evidence type="ECO:0000256" key="4">
    <source>
        <dbReference type="ARBA" id="ARBA00048267"/>
    </source>
</evidence>
<dbReference type="InterPro" id="IPR011006">
    <property type="entry name" value="CheY-like_superfamily"/>
</dbReference>
<evidence type="ECO:0000313" key="11">
    <source>
        <dbReference type="Proteomes" id="UP000321201"/>
    </source>
</evidence>
<feature type="active site" evidence="5 6">
    <location>
        <position position="203"/>
    </location>
</feature>
<dbReference type="SMART" id="SM00448">
    <property type="entry name" value="REC"/>
    <property type="match status" value="1"/>
</dbReference>
<evidence type="ECO:0000313" key="10">
    <source>
        <dbReference type="EMBL" id="TXF11827.1"/>
    </source>
</evidence>
<dbReference type="OrthoDB" id="5291131at2"/>
<dbReference type="Proteomes" id="UP000321201">
    <property type="component" value="Unassembled WGS sequence"/>
</dbReference>
<evidence type="ECO:0000259" key="9">
    <source>
        <dbReference type="PROSITE" id="PS50122"/>
    </source>
</evidence>
<dbReference type="SUPFAM" id="SSF52738">
    <property type="entry name" value="Methylesterase CheB, C-terminal domain"/>
    <property type="match status" value="1"/>
</dbReference>
<name>A0A5C7EK46_9PROT</name>
<evidence type="ECO:0000256" key="5">
    <source>
        <dbReference type="HAMAP-Rule" id="MF_00099"/>
    </source>
</evidence>
<comment type="caution">
    <text evidence="10">The sequence shown here is derived from an EMBL/GenBank/DDBJ whole genome shotgun (WGS) entry which is preliminary data.</text>
</comment>
<reference evidence="10 11" key="1">
    <citation type="submission" date="2019-08" db="EMBL/GenBank/DDBJ databases">
        <title>Pelomicrobium methylotrophicum gen. nov., sp. nov. a moderately thermophilic, facultatively anaerobic, lithoautotrophic and methylotrophic bacterium isolated from a terrestrial mud volcano.</title>
        <authorList>
            <person name="Slobodkina G.B."/>
            <person name="Merkel A.Y."/>
            <person name="Slobodkin A.I."/>
        </authorList>
    </citation>
    <scope>NUCLEOTIDE SEQUENCE [LARGE SCALE GENOMIC DNA]</scope>
    <source>
        <strain evidence="10 11">SM250</strain>
    </source>
</reference>
<comment type="subcellular location">
    <subcellularLocation>
        <location evidence="5">Cytoplasm</location>
    </subcellularLocation>
</comment>
<comment type="function">
    <text evidence="5">Involved in chemotaxis. Part of a chemotaxis signal transduction system that modulates chemotaxis in response to various stimuli. Catalyzes the demethylation of specific methylglutamate residues introduced into the chemoreceptors (methyl-accepting chemotaxis proteins or MCP) by CheR. Also mediates the irreversible deamidation of specific glutamine residues to glutamic acid.</text>
</comment>
<feature type="active site" evidence="5 6">
    <location>
        <position position="177"/>
    </location>
</feature>
<dbReference type="NCBIfam" id="NF001965">
    <property type="entry name" value="PRK00742.1"/>
    <property type="match status" value="1"/>
</dbReference>
<accession>A0A5C7EK46</accession>
<dbReference type="GO" id="GO:0000156">
    <property type="term" value="F:phosphorelay response regulator activity"/>
    <property type="evidence" value="ECO:0007669"/>
    <property type="project" value="InterPro"/>
</dbReference>